<dbReference type="Proteomes" id="UP000198356">
    <property type="component" value="Unassembled WGS sequence"/>
</dbReference>
<keyword evidence="1" id="KW-0812">Transmembrane</keyword>
<evidence type="ECO:0000313" key="2">
    <source>
        <dbReference type="EMBL" id="SNT09342.1"/>
    </source>
</evidence>
<dbReference type="EMBL" id="FZOU01000004">
    <property type="protein sequence ID" value="SNT09342.1"/>
    <property type="molecule type" value="Genomic_DNA"/>
</dbReference>
<accession>A0A239JUX1</accession>
<protein>
    <submittedName>
        <fullName evidence="2">Uncharacterized protein</fullName>
    </submittedName>
</protein>
<keyword evidence="1" id="KW-1133">Transmembrane helix</keyword>
<gene>
    <name evidence="2" type="ORF">SAMN05421770_104131</name>
</gene>
<proteinExistence type="predicted"/>
<evidence type="ECO:0000313" key="3">
    <source>
        <dbReference type="Proteomes" id="UP000198356"/>
    </source>
</evidence>
<reference evidence="2 3" key="1">
    <citation type="submission" date="2017-06" db="EMBL/GenBank/DDBJ databases">
        <authorList>
            <person name="Kim H.J."/>
            <person name="Triplett B.A."/>
        </authorList>
    </citation>
    <scope>NUCLEOTIDE SEQUENCE [LARGE SCALE GENOMIC DNA]</scope>
    <source>
        <strain evidence="2 3">DSM 18704</strain>
    </source>
</reference>
<feature type="transmembrane region" description="Helical" evidence="1">
    <location>
        <begin position="49"/>
        <end position="68"/>
    </location>
</feature>
<dbReference type="AlphaFoldDB" id="A0A239JUX1"/>
<keyword evidence="1" id="KW-0472">Membrane</keyword>
<organism evidence="2 3">
    <name type="scientific">Granulicella rosea</name>
    <dbReference type="NCBI Taxonomy" id="474952"/>
    <lineage>
        <taxon>Bacteria</taxon>
        <taxon>Pseudomonadati</taxon>
        <taxon>Acidobacteriota</taxon>
        <taxon>Terriglobia</taxon>
        <taxon>Terriglobales</taxon>
        <taxon>Acidobacteriaceae</taxon>
        <taxon>Granulicella</taxon>
    </lineage>
</organism>
<keyword evidence="3" id="KW-1185">Reference proteome</keyword>
<name>A0A239JUX1_9BACT</name>
<sequence>MPSGQHALPLKRSTGSVQVQLFIRTVEFHKQAPPAPETVVPGVRLRQTGLAVAAVLAPLALAALAVFVF</sequence>
<evidence type="ECO:0000256" key="1">
    <source>
        <dbReference type="SAM" id="Phobius"/>
    </source>
</evidence>
<dbReference type="RefSeq" id="WP_142988330.1">
    <property type="nucleotide sequence ID" value="NZ_FZOU01000004.1"/>
</dbReference>